<dbReference type="AlphaFoldDB" id="A0A6L4WWI5"/>
<dbReference type="InterPro" id="IPR003593">
    <property type="entry name" value="AAA+_ATPase"/>
</dbReference>
<dbReference type="GO" id="GO:0016887">
    <property type="term" value="F:ATP hydrolysis activity"/>
    <property type="evidence" value="ECO:0007669"/>
    <property type="project" value="InterPro"/>
</dbReference>
<organism evidence="2 3">
    <name type="scientific">Poseidonibacter ostreae</name>
    <dbReference type="NCBI Taxonomy" id="2654171"/>
    <lineage>
        <taxon>Bacteria</taxon>
        <taxon>Pseudomonadati</taxon>
        <taxon>Campylobacterota</taxon>
        <taxon>Epsilonproteobacteria</taxon>
        <taxon>Campylobacterales</taxon>
        <taxon>Arcobacteraceae</taxon>
        <taxon>Poseidonibacter</taxon>
    </lineage>
</organism>
<dbReference type="SMART" id="SM00382">
    <property type="entry name" value="AAA"/>
    <property type="match status" value="1"/>
</dbReference>
<dbReference type="RefSeq" id="WP_152279400.1">
    <property type="nucleotide sequence ID" value="NZ_WFKK01000001.1"/>
</dbReference>
<proteinExistence type="predicted"/>
<dbReference type="InterPro" id="IPR027417">
    <property type="entry name" value="P-loop_NTPase"/>
</dbReference>
<dbReference type="InterPro" id="IPR003959">
    <property type="entry name" value="ATPase_AAA_core"/>
</dbReference>
<dbReference type="Pfam" id="PF00004">
    <property type="entry name" value="AAA"/>
    <property type="match status" value="1"/>
</dbReference>
<dbReference type="SUPFAM" id="SSF52540">
    <property type="entry name" value="P-loop containing nucleoside triphosphate hydrolases"/>
    <property type="match status" value="1"/>
</dbReference>
<dbReference type="Proteomes" id="UP000472839">
    <property type="component" value="Unassembled WGS sequence"/>
</dbReference>
<evidence type="ECO:0000313" key="3">
    <source>
        <dbReference type="Proteomes" id="UP000472839"/>
    </source>
</evidence>
<sequence>MIYLLVEDIYFYDKLNDFELLRNKISYSNKHLGENIKDKKIKVIFDKESLTTALYKEDFASTVILSPLHPKTFNMDTPFFGVFKVDNSEGLLTKSEKDVGLKEYKKLNDALGLVVEESSLNFSDSNQDPRLVEVARLLALKLMLGEIPDAVFLAGIMGTGKSYFAQCLAGETGRLLVSFNLAKIMNEPNPIEQFDIIIDYLVENDGKYLLWIDEIDKIFNGSPESEHIKNKFLTFLNDLGTTIEMDTLVVMTANNVTDILTKFPEMIRAGRVEPFAKIFLNLLDVQSAVNTANLYIKKRNSIDNKRKTLANILLTLKEGNDSILMKDIGKYAFYKNIVDKLEHIKQIDTNVQKYKLVKKDKVNLYLDEIDNIFTEEEREEIFNSLHLDVDGDYLVDYIDRIYRSIHPKTKIVVFYYVHAEVKEIVSQLYLRNIMSKFKSEDTETLDEALESIVRDNIAIADAGEDAINKMLGNLDKFSIVIPNDRNIYEG</sequence>
<dbReference type="EMBL" id="WFKK01000001">
    <property type="protein sequence ID" value="KAB7891298.1"/>
    <property type="molecule type" value="Genomic_DNA"/>
</dbReference>
<dbReference type="GO" id="GO:0005524">
    <property type="term" value="F:ATP binding"/>
    <property type="evidence" value="ECO:0007669"/>
    <property type="project" value="InterPro"/>
</dbReference>
<protein>
    <submittedName>
        <fullName evidence="2">AAA family ATPase</fullName>
    </submittedName>
</protein>
<reference evidence="2 3" key="1">
    <citation type="submission" date="2019-10" db="EMBL/GenBank/DDBJ databases">
        <title>Poseidonibacter ostreae sp. nov., isolated from the gut of the Ostrea denselamellosa.</title>
        <authorList>
            <person name="Choi A."/>
        </authorList>
    </citation>
    <scope>NUCLEOTIDE SEQUENCE [LARGE SCALE GENOMIC DNA]</scope>
    <source>
        <strain evidence="2 3">SJOD-M-33</strain>
    </source>
</reference>
<dbReference type="Gene3D" id="3.40.50.300">
    <property type="entry name" value="P-loop containing nucleotide triphosphate hydrolases"/>
    <property type="match status" value="1"/>
</dbReference>
<evidence type="ECO:0000313" key="2">
    <source>
        <dbReference type="EMBL" id="KAB7891298.1"/>
    </source>
</evidence>
<accession>A0A6L4WWI5</accession>
<feature type="domain" description="AAA+ ATPase" evidence="1">
    <location>
        <begin position="147"/>
        <end position="279"/>
    </location>
</feature>
<comment type="caution">
    <text evidence="2">The sequence shown here is derived from an EMBL/GenBank/DDBJ whole genome shotgun (WGS) entry which is preliminary data.</text>
</comment>
<name>A0A6L4WWI5_9BACT</name>
<gene>
    <name evidence="2" type="ORF">GBG19_00245</name>
</gene>
<evidence type="ECO:0000259" key="1">
    <source>
        <dbReference type="SMART" id="SM00382"/>
    </source>
</evidence>